<dbReference type="EMBL" id="CP006721">
    <property type="protein sequence ID" value="AGX43990.1"/>
    <property type="molecule type" value="Genomic_DNA"/>
</dbReference>
<dbReference type="Proteomes" id="UP000017118">
    <property type="component" value="Chromosome"/>
</dbReference>
<organism evidence="1 2">
    <name type="scientific">Clostridium saccharobutylicum DSM 13864</name>
    <dbReference type="NCBI Taxonomy" id="1345695"/>
    <lineage>
        <taxon>Bacteria</taxon>
        <taxon>Bacillati</taxon>
        <taxon>Bacillota</taxon>
        <taxon>Clostridia</taxon>
        <taxon>Eubacteriales</taxon>
        <taxon>Clostridiaceae</taxon>
        <taxon>Clostridium</taxon>
    </lineage>
</organism>
<dbReference type="KEGG" id="csb:CLSA_c30230"/>
<dbReference type="RefSeq" id="WP_022747133.1">
    <property type="nucleotide sequence ID" value="NC_022571.1"/>
</dbReference>
<gene>
    <name evidence="1" type="ORF">CLSA_c30230</name>
</gene>
<reference evidence="1 2" key="1">
    <citation type="journal article" date="2013" name="Genome Announc.">
        <title>Complete Genome Sequence of the Solvent Producer Clostridium saccharobutylicum NCP262 (DSM 13864).</title>
        <authorList>
            <person name="Poehlein A."/>
            <person name="Hartwich K."/>
            <person name="Krabben P."/>
            <person name="Ehrenreich A."/>
            <person name="Liebl W."/>
            <person name="Durre P."/>
            <person name="Gottschalk G."/>
            <person name="Daniel R."/>
        </authorList>
    </citation>
    <scope>NUCLEOTIDE SEQUENCE [LARGE SCALE GENOMIC DNA]</scope>
    <source>
        <strain evidence="1">DSM 13864</strain>
    </source>
</reference>
<accession>U5MTT6</accession>
<sequence length="41" mass="5112">MKKFNIKGEEYRVIKDYKDFYFCVSEFGFNFKRIPKLVRVK</sequence>
<proteinExistence type="predicted"/>
<evidence type="ECO:0000313" key="1">
    <source>
        <dbReference type="EMBL" id="AGX43990.1"/>
    </source>
</evidence>
<dbReference type="GeneID" id="79984096"/>
<dbReference type="AlphaFoldDB" id="U5MTT6"/>
<dbReference type="HOGENOM" id="CLU_3268184_0_0_9"/>
<protein>
    <submittedName>
        <fullName evidence="1">Uncharacterized protein</fullName>
    </submittedName>
</protein>
<keyword evidence="2" id="KW-1185">Reference proteome</keyword>
<dbReference type="PATRIC" id="fig|1345695.3.peg.3004"/>
<name>U5MTT6_CLOSA</name>
<evidence type="ECO:0000313" key="2">
    <source>
        <dbReference type="Proteomes" id="UP000017118"/>
    </source>
</evidence>